<comment type="similarity">
    <text evidence="5">Belongs to the cytochrome P450 family.</text>
</comment>
<dbReference type="InterPro" id="IPR050479">
    <property type="entry name" value="CYP11_CYP27_families"/>
</dbReference>
<dbReference type="GO" id="GO:0020037">
    <property type="term" value="F:heme binding"/>
    <property type="evidence" value="ECO:0007669"/>
    <property type="project" value="InterPro"/>
</dbReference>
<accession>A0A7R8YZ61</accession>
<name>A0A7R8YZ61_HERIL</name>
<dbReference type="FunFam" id="1.10.630.10:FF:000006">
    <property type="entry name" value="Cytochrome P450 302a1, mitochondrial"/>
    <property type="match status" value="2"/>
</dbReference>
<evidence type="ECO:0000256" key="5">
    <source>
        <dbReference type="ARBA" id="ARBA00010617"/>
    </source>
</evidence>
<evidence type="ECO:0000256" key="1">
    <source>
        <dbReference type="ARBA" id="ARBA00001971"/>
    </source>
</evidence>
<dbReference type="InterPro" id="IPR036396">
    <property type="entry name" value="Cyt_P450_sf"/>
</dbReference>
<comment type="subcellular location">
    <subcellularLocation>
        <location evidence="4">Endoplasmic reticulum membrane</location>
        <topology evidence="4">Peripheral membrane protein</topology>
    </subcellularLocation>
    <subcellularLocation>
        <location evidence="3">Microsome membrane</location>
        <topology evidence="3">Peripheral membrane protein</topology>
    </subcellularLocation>
</comment>
<keyword evidence="8" id="KW-0560">Oxidoreductase</keyword>
<evidence type="ECO:0000256" key="11">
    <source>
        <dbReference type="PIRSR" id="PIRSR602403-1"/>
    </source>
</evidence>
<organism evidence="12 13">
    <name type="scientific">Hermetia illucens</name>
    <name type="common">Black soldier fly</name>
    <dbReference type="NCBI Taxonomy" id="343691"/>
    <lineage>
        <taxon>Eukaryota</taxon>
        <taxon>Metazoa</taxon>
        <taxon>Ecdysozoa</taxon>
        <taxon>Arthropoda</taxon>
        <taxon>Hexapoda</taxon>
        <taxon>Insecta</taxon>
        <taxon>Pterygota</taxon>
        <taxon>Neoptera</taxon>
        <taxon>Endopterygota</taxon>
        <taxon>Diptera</taxon>
        <taxon>Brachycera</taxon>
        <taxon>Stratiomyomorpha</taxon>
        <taxon>Stratiomyidae</taxon>
        <taxon>Hermetiinae</taxon>
        <taxon>Hermetia</taxon>
    </lineage>
</organism>
<evidence type="ECO:0000256" key="6">
    <source>
        <dbReference type="ARBA" id="ARBA00022617"/>
    </source>
</evidence>
<evidence type="ECO:0000256" key="7">
    <source>
        <dbReference type="ARBA" id="ARBA00022723"/>
    </source>
</evidence>
<keyword evidence="6 11" id="KW-0349">Heme</keyword>
<dbReference type="Gene3D" id="1.10.630.10">
    <property type="entry name" value="Cytochrome P450"/>
    <property type="match status" value="2"/>
</dbReference>
<protein>
    <recommendedName>
        <fullName evidence="14">Cytochrome P450</fullName>
    </recommendedName>
</protein>
<feature type="binding site" description="axial binding residue" evidence="11">
    <location>
        <position position="410"/>
    </location>
    <ligand>
        <name>heme</name>
        <dbReference type="ChEBI" id="CHEBI:30413"/>
    </ligand>
    <ligandPart>
        <name>Fe</name>
        <dbReference type="ChEBI" id="CHEBI:18248"/>
    </ligandPart>
</feature>
<dbReference type="PRINTS" id="PR00465">
    <property type="entry name" value="EP450IV"/>
</dbReference>
<dbReference type="OrthoDB" id="3945418at2759"/>
<comment type="function">
    <text evidence="2">May be involved in the metabolism of insect hormones and in the breakdown of synthetic insecticides.</text>
</comment>
<evidence type="ECO:0000313" key="13">
    <source>
        <dbReference type="Proteomes" id="UP000594454"/>
    </source>
</evidence>
<evidence type="ECO:0000256" key="10">
    <source>
        <dbReference type="ARBA" id="ARBA00023033"/>
    </source>
</evidence>
<keyword evidence="10" id="KW-0503">Monooxygenase</keyword>
<dbReference type="InterPro" id="IPR017972">
    <property type="entry name" value="Cyt_P450_CS"/>
</dbReference>
<keyword evidence="7 11" id="KW-0479">Metal-binding</keyword>
<evidence type="ECO:0000256" key="8">
    <source>
        <dbReference type="ARBA" id="ARBA00023002"/>
    </source>
</evidence>
<dbReference type="GO" id="GO:0016705">
    <property type="term" value="F:oxidoreductase activity, acting on paired donors, with incorporation or reduction of molecular oxygen"/>
    <property type="evidence" value="ECO:0007669"/>
    <property type="project" value="InterPro"/>
</dbReference>
<evidence type="ECO:0000313" key="12">
    <source>
        <dbReference type="EMBL" id="CAD7090140.1"/>
    </source>
</evidence>
<evidence type="ECO:0000256" key="3">
    <source>
        <dbReference type="ARBA" id="ARBA00004174"/>
    </source>
</evidence>
<dbReference type="InterPro" id="IPR001128">
    <property type="entry name" value="Cyt_P450"/>
</dbReference>
<dbReference type="AlphaFoldDB" id="A0A7R8YZ61"/>
<dbReference type="EMBL" id="LR899013">
    <property type="protein sequence ID" value="CAD7090140.1"/>
    <property type="molecule type" value="Genomic_DNA"/>
</dbReference>
<dbReference type="SUPFAM" id="SSF48264">
    <property type="entry name" value="Cytochrome P450"/>
    <property type="match status" value="2"/>
</dbReference>
<dbReference type="Proteomes" id="UP000594454">
    <property type="component" value="Chromosome 5"/>
</dbReference>
<dbReference type="PRINTS" id="PR00385">
    <property type="entry name" value="P450"/>
</dbReference>
<dbReference type="GO" id="GO:0005789">
    <property type="term" value="C:endoplasmic reticulum membrane"/>
    <property type="evidence" value="ECO:0007669"/>
    <property type="project" value="UniProtKB-SubCell"/>
</dbReference>
<reference evidence="12 13" key="1">
    <citation type="submission" date="2020-11" db="EMBL/GenBank/DDBJ databases">
        <authorList>
            <person name="Wallbank WR R."/>
            <person name="Pardo Diaz C."/>
            <person name="Kozak K."/>
            <person name="Martin S."/>
            <person name="Jiggins C."/>
            <person name="Moest M."/>
            <person name="Warren A I."/>
            <person name="Generalovic N T."/>
            <person name="Byers J.R.P. K."/>
            <person name="Montejo-Kovacevich G."/>
            <person name="Yen C E."/>
        </authorList>
    </citation>
    <scope>NUCLEOTIDE SEQUENCE [LARGE SCALE GENOMIC DNA]</scope>
</reference>
<dbReference type="PROSITE" id="PS00086">
    <property type="entry name" value="CYTOCHROME_P450"/>
    <property type="match status" value="2"/>
</dbReference>
<evidence type="ECO:0000256" key="9">
    <source>
        <dbReference type="ARBA" id="ARBA00023004"/>
    </source>
</evidence>
<keyword evidence="13" id="KW-1185">Reference proteome</keyword>
<evidence type="ECO:0008006" key="14">
    <source>
        <dbReference type="Google" id="ProtNLM"/>
    </source>
</evidence>
<keyword evidence="9 11" id="KW-0408">Iron</keyword>
<comment type="cofactor">
    <cofactor evidence="1 11">
        <name>heme</name>
        <dbReference type="ChEBI" id="CHEBI:30413"/>
    </cofactor>
</comment>
<dbReference type="FunCoup" id="A0A7R8YZ61">
    <property type="interactions" value="28"/>
</dbReference>
<dbReference type="InterPro" id="IPR002403">
    <property type="entry name" value="Cyt_P450_E_grp-IV"/>
</dbReference>
<dbReference type="CDD" id="cd11054">
    <property type="entry name" value="CYP24A1-like"/>
    <property type="match status" value="2"/>
</dbReference>
<sequence>MPGGKYYKMEFVDMIKRQREDYGDLFRFPGLFGGPEILFSFDPNDFETIFRTEGYWPDRIVLQTMIYYRSKVRPDIFGKYSGLGNALGKEWAEFRTAVNPAMAQPKNTKIYIPKVDAVAVDFVKRIHSIRDPKTSQVPENFEEELSRWAFESIALIAMDTRLGLISGKHDGRSERLIQASKDAARLLFNIEVKPALWRIVRTPNFRKLMKAYDTITNLSSEIVEEARTRLDEVGQGPRDEGELSVFEKLLKIDPLIAKIMAMDILFAGVDTTTASFTGLLYLLSKNLDKQEILRKEIMTILPEKESPLTVQNMKHLPYLRACIKESLRVQPPVNGLVRNAGQNIILSGYQIPKGTTVLMSAFVLQKEDKYYPNADKYEPERWLKRDGTPAPAKSAHPFIFLPFGYGPRMCIGRRFAEMQIETLIIDAPLTKHQDDYSKALPYSQVPGPSKLTFLKALLPGGKCFNMDLAQLITYHRDKYGDLFKLPALFGSFEFVASHNPNDIQTIFRTEGQWPERTTFKSVTYFRTKIRPDIFGKYAGLGNAQGKEWGEFRSAVNPAIAQPRNTKIYIPKIDSVSMDFVRRISEIRDPQTNQVPETFEDDINKWTLESVVLIAMDTRLGLLSHTYNERSAKLIQASKDALHLVFDIEFKPPLWQIYETPDFKRLMNAFNTITDVSDEIIEEARARLGKKSGDSNENDQGILEKLLKIDPLLAKVMAIDMLFGGIDTTSSAFIGLLYLLAKNPDKQEILREEIMTILPNKDSPLTVENMKHLPYLRACLKESLRIHPPANANIRLAGQNIVLSGYQIPKGTPVAMGNGLLCIEEKYFPNARKYVPERWLRKGSAPAEAKSANPFIFLPFGFGPRMCVAKRFAEMEIETAIARILRNFRVEWHHPDLKFRVKSVLEPEGKLMFTFKDIVN</sequence>
<dbReference type="PANTHER" id="PTHR24279:SF120">
    <property type="entry name" value="CYTOCHROME P450"/>
    <property type="match status" value="1"/>
</dbReference>
<proteinExistence type="inferred from homology"/>
<dbReference type="InParanoid" id="A0A7R8YZ61"/>
<dbReference type="GO" id="GO:0004497">
    <property type="term" value="F:monooxygenase activity"/>
    <property type="evidence" value="ECO:0007669"/>
    <property type="project" value="UniProtKB-KW"/>
</dbReference>
<evidence type="ECO:0000256" key="2">
    <source>
        <dbReference type="ARBA" id="ARBA00003690"/>
    </source>
</evidence>
<dbReference type="Pfam" id="PF00067">
    <property type="entry name" value="p450"/>
    <property type="match status" value="2"/>
</dbReference>
<evidence type="ECO:0000256" key="4">
    <source>
        <dbReference type="ARBA" id="ARBA00004406"/>
    </source>
</evidence>
<dbReference type="GO" id="GO:0005506">
    <property type="term" value="F:iron ion binding"/>
    <property type="evidence" value="ECO:0007669"/>
    <property type="project" value="InterPro"/>
</dbReference>
<gene>
    <name evidence="12" type="ORF">HERILL_LOCUS12644</name>
</gene>
<dbReference type="PANTHER" id="PTHR24279">
    <property type="entry name" value="CYTOCHROME P450"/>
    <property type="match status" value="1"/>
</dbReference>